<organism evidence="2 3">
    <name type="scientific">Pseudonocardia eucalypti</name>
    <dbReference type="NCBI Taxonomy" id="648755"/>
    <lineage>
        <taxon>Bacteria</taxon>
        <taxon>Bacillati</taxon>
        <taxon>Actinomycetota</taxon>
        <taxon>Actinomycetes</taxon>
        <taxon>Pseudonocardiales</taxon>
        <taxon>Pseudonocardiaceae</taxon>
        <taxon>Pseudonocardia</taxon>
    </lineage>
</organism>
<evidence type="ECO:0000259" key="1">
    <source>
        <dbReference type="Pfam" id="PF06983"/>
    </source>
</evidence>
<protein>
    <submittedName>
        <fullName evidence="2">VOC family protein</fullName>
    </submittedName>
</protein>
<dbReference type="PANTHER" id="PTHR33990">
    <property type="entry name" value="PROTEIN YJDN-RELATED"/>
    <property type="match status" value="1"/>
</dbReference>
<dbReference type="CDD" id="cd06588">
    <property type="entry name" value="PhnB_like"/>
    <property type="match status" value="1"/>
</dbReference>
<evidence type="ECO:0000313" key="3">
    <source>
        <dbReference type="Proteomes" id="UP001428817"/>
    </source>
</evidence>
<dbReference type="PANTHER" id="PTHR33990:SF1">
    <property type="entry name" value="PROTEIN YJDN"/>
    <property type="match status" value="1"/>
</dbReference>
<dbReference type="Gene3D" id="3.10.180.10">
    <property type="entry name" value="2,3-Dihydroxybiphenyl 1,2-Dioxygenase, domain 1"/>
    <property type="match status" value="1"/>
</dbReference>
<name>A0ABP9QFP1_9PSEU</name>
<dbReference type="RefSeq" id="WP_185066045.1">
    <property type="nucleotide sequence ID" value="NZ_BAABJP010000022.1"/>
</dbReference>
<keyword evidence="3" id="KW-1185">Reference proteome</keyword>
<proteinExistence type="predicted"/>
<feature type="domain" description="PhnB-like" evidence="1">
    <location>
        <begin position="5"/>
        <end position="130"/>
    </location>
</feature>
<dbReference type="SUPFAM" id="SSF54593">
    <property type="entry name" value="Glyoxalase/Bleomycin resistance protein/Dihydroxybiphenyl dioxygenase"/>
    <property type="match status" value="1"/>
</dbReference>
<comment type="caution">
    <text evidence="2">The sequence shown here is derived from an EMBL/GenBank/DDBJ whole genome shotgun (WGS) entry which is preliminary data.</text>
</comment>
<dbReference type="Proteomes" id="UP001428817">
    <property type="component" value="Unassembled WGS sequence"/>
</dbReference>
<dbReference type="InterPro" id="IPR028973">
    <property type="entry name" value="PhnB-like"/>
</dbReference>
<dbReference type="Pfam" id="PF06983">
    <property type="entry name" value="3-dmu-9_3-mt"/>
    <property type="match status" value="1"/>
</dbReference>
<sequence length="137" mass="15049">MTSRLNPFIYFGDTARQAMEYYRDVFGGHLAISTFAEFGPADSPDANNVMHAQLETSKGFTLMASDTPEGTEFKPGTNMAVSVSGDDSADLRGYWEKLSEGGTVTVPMAKQAWGDEFGSCVDRFGISWMINIDQPRQ</sequence>
<accession>A0ABP9QFP1</accession>
<gene>
    <name evidence="2" type="ORF">GCM10023321_44810</name>
</gene>
<evidence type="ECO:0000313" key="2">
    <source>
        <dbReference type="EMBL" id="GAA5161108.1"/>
    </source>
</evidence>
<dbReference type="EMBL" id="BAABJP010000022">
    <property type="protein sequence ID" value="GAA5161108.1"/>
    <property type="molecule type" value="Genomic_DNA"/>
</dbReference>
<dbReference type="InterPro" id="IPR029068">
    <property type="entry name" value="Glyas_Bleomycin-R_OHBP_Dase"/>
</dbReference>
<reference evidence="3" key="1">
    <citation type="journal article" date="2019" name="Int. J. Syst. Evol. Microbiol.">
        <title>The Global Catalogue of Microorganisms (GCM) 10K type strain sequencing project: providing services to taxonomists for standard genome sequencing and annotation.</title>
        <authorList>
            <consortium name="The Broad Institute Genomics Platform"/>
            <consortium name="The Broad Institute Genome Sequencing Center for Infectious Disease"/>
            <person name="Wu L."/>
            <person name="Ma J."/>
        </authorList>
    </citation>
    <scope>NUCLEOTIDE SEQUENCE [LARGE SCALE GENOMIC DNA]</scope>
    <source>
        <strain evidence="3">JCM 18303</strain>
    </source>
</reference>